<keyword evidence="4" id="KW-1185">Reference proteome</keyword>
<evidence type="ECO:0000256" key="2">
    <source>
        <dbReference type="SAM" id="MobiDB-lite"/>
    </source>
</evidence>
<name>A0A8S4QNK0_9NEOP</name>
<feature type="non-terminal residue" evidence="3">
    <location>
        <position position="1"/>
    </location>
</feature>
<dbReference type="EMBL" id="CAKXAJ010017564">
    <property type="protein sequence ID" value="CAH2216940.1"/>
    <property type="molecule type" value="Genomic_DNA"/>
</dbReference>
<comment type="caution">
    <text evidence="3">The sequence shown here is derived from an EMBL/GenBank/DDBJ whole genome shotgun (WGS) entry which is preliminary data.</text>
</comment>
<protein>
    <submittedName>
        <fullName evidence="3">Jg24578 protein</fullName>
    </submittedName>
</protein>
<keyword evidence="1" id="KW-0175">Coiled coil</keyword>
<sequence>GMAKKPAVDEVDILDPYDIAPKARAKKDLPTVEDLQQELKNCTPADIGNRIVESMSTIEKVVDSSRNLRGSHAQSLRIAARSALAAASELALRTSTVEIQQLQMENDKLRSELTNLKSELTRLTTEVNSLHQKGSRTEYPIQESGLKIVEHPLAYHIAELVDQKLADFRAEVLSDIRIETRTESQINTGKEKKNARKTQKIKAAQVSQSVASEEPSKLQNNPEL</sequence>
<dbReference type="AlphaFoldDB" id="A0A8S4QNK0"/>
<evidence type="ECO:0000313" key="3">
    <source>
        <dbReference type="EMBL" id="CAH2216940.1"/>
    </source>
</evidence>
<feature type="compositionally biased region" description="Polar residues" evidence="2">
    <location>
        <begin position="205"/>
        <end position="224"/>
    </location>
</feature>
<feature type="non-terminal residue" evidence="3">
    <location>
        <position position="224"/>
    </location>
</feature>
<accession>A0A8S4QNK0</accession>
<evidence type="ECO:0000313" key="4">
    <source>
        <dbReference type="Proteomes" id="UP000838756"/>
    </source>
</evidence>
<organism evidence="3 4">
    <name type="scientific">Pararge aegeria aegeria</name>
    <dbReference type="NCBI Taxonomy" id="348720"/>
    <lineage>
        <taxon>Eukaryota</taxon>
        <taxon>Metazoa</taxon>
        <taxon>Ecdysozoa</taxon>
        <taxon>Arthropoda</taxon>
        <taxon>Hexapoda</taxon>
        <taxon>Insecta</taxon>
        <taxon>Pterygota</taxon>
        <taxon>Neoptera</taxon>
        <taxon>Endopterygota</taxon>
        <taxon>Lepidoptera</taxon>
        <taxon>Glossata</taxon>
        <taxon>Ditrysia</taxon>
        <taxon>Papilionoidea</taxon>
        <taxon>Nymphalidae</taxon>
        <taxon>Satyrinae</taxon>
        <taxon>Satyrini</taxon>
        <taxon>Parargina</taxon>
        <taxon>Pararge</taxon>
    </lineage>
</organism>
<evidence type="ECO:0000256" key="1">
    <source>
        <dbReference type="SAM" id="Coils"/>
    </source>
</evidence>
<dbReference type="OrthoDB" id="7490362at2759"/>
<reference evidence="3" key="1">
    <citation type="submission" date="2022-03" db="EMBL/GenBank/DDBJ databases">
        <authorList>
            <person name="Lindestad O."/>
        </authorList>
    </citation>
    <scope>NUCLEOTIDE SEQUENCE</scope>
</reference>
<feature type="coiled-coil region" evidence="1">
    <location>
        <begin position="92"/>
        <end position="133"/>
    </location>
</feature>
<gene>
    <name evidence="3" type="primary">jg24578</name>
    <name evidence="3" type="ORF">PAEG_LOCUS4889</name>
</gene>
<proteinExistence type="predicted"/>
<feature type="region of interest" description="Disordered" evidence="2">
    <location>
        <begin position="185"/>
        <end position="224"/>
    </location>
</feature>
<dbReference type="Proteomes" id="UP000838756">
    <property type="component" value="Unassembled WGS sequence"/>
</dbReference>